<reference evidence="3" key="1">
    <citation type="submission" date="2019-06" db="EMBL/GenBank/DDBJ databases">
        <authorList>
            <person name="Broberg M."/>
        </authorList>
    </citation>
    <scope>NUCLEOTIDE SEQUENCE [LARGE SCALE GENOMIC DNA]</scope>
</reference>
<dbReference type="PROSITE" id="PS51186">
    <property type="entry name" value="GNAT"/>
    <property type="match status" value="1"/>
</dbReference>
<dbReference type="InterPro" id="IPR000182">
    <property type="entry name" value="GNAT_dom"/>
</dbReference>
<dbReference type="Proteomes" id="UP000754883">
    <property type="component" value="Unassembled WGS sequence"/>
</dbReference>
<dbReference type="InterPro" id="IPR016181">
    <property type="entry name" value="Acyl_CoA_acyltransferase"/>
</dbReference>
<reference evidence="2 3" key="2">
    <citation type="submission" date="2021-10" db="EMBL/GenBank/DDBJ databases">
        <authorList>
            <person name="Piombo E."/>
        </authorList>
    </citation>
    <scope>NUCLEOTIDE SEQUENCE [LARGE SCALE GENOMIC DNA]</scope>
</reference>
<dbReference type="EMBL" id="CABFNO020001517">
    <property type="protein sequence ID" value="CAG9993125.1"/>
    <property type="molecule type" value="Genomic_DNA"/>
</dbReference>
<dbReference type="OrthoDB" id="41532at2759"/>
<proteinExistence type="predicted"/>
<feature type="domain" description="N-acetyltransferase" evidence="1">
    <location>
        <begin position="65"/>
        <end position="219"/>
    </location>
</feature>
<protein>
    <recommendedName>
        <fullName evidence="1">N-acetyltransferase domain-containing protein</fullName>
    </recommendedName>
</protein>
<evidence type="ECO:0000313" key="2">
    <source>
        <dbReference type="EMBL" id="CAG9993125.1"/>
    </source>
</evidence>
<evidence type="ECO:0000259" key="1">
    <source>
        <dbReference type="PROSITE" id="PS51186"/>
    </source>
</evidence>
<comment type="caution">
    <text evidence="2">The sequence shown here is derived from an EMBL/GenBank/DDBJ whole genome shotgun (WGS) entry which is preliminary data.</text>
</comment>
<dbReference type="CDD" id="cd04301">
    <property type="entry name" value="NAT_SF"/>
    <property type="match status" value="1"/>
</dbReference>
<name>A0A9N9Y7N8_9HYPO</name>
<dbReference type="SUPFAM" id="SSF55729">
    <property type="entry name" value="Acyl-CoA N-acyltransferases (Nat)"/>
    <property type="match status" value="1"/>
</dbReference>
<dbReference type="GO" id="GO:0016747">
    <property type="term" value="F:acyltransferase activity, transferring groups other than amino-acyl groups"/>
    <property type="evidence" value="ECO:0007669"/>
    <property type="project" value="InterPro"/>
</dbReference>
<dbReference type="Gene3D" id="3.40.630.30">
    <property type="match status" value="1"/>
</dbReference>
<keyword evidence="3" id="KW-1185">Reference proteome</keyword>
<evidence type="ECO:0000313" key="3">
    <source>
        <dbReference type="Proteomes" id="UP000754883"/>
    </source>
</evidence>
<accession>A0A9N9Y7N8</accession>
<gene>
    <name evidence="2" type="ORF">CBYS24578_00016936</name>
</gene>
<dbReference type="AlphaFoldDB" id="A0A9N9Y7N8"/>
<dbReference type="Pfam" id="PF00583">
    <property type="entry name" value="Acetyltransf_1"/>
    <property type="match status" value="1"/>
</dbReference>
<sequence>MAVYSLPKTFASAEKLDPIIERYKGFRLLSLKQSPESFGSSYEREIAFPDEIWIKRVCGPLSTNIIAVAGNSAESEGNKDQERAMLLKEEWLASLTLSGPFDKEAAVAMFKNNMWIESPSIIMDDEVEFYFGLYGMYVAPNARGAGLGVSLVEYAKEKALEIVGGKKTRLVLVVDFDNIGARRTYEKGQFVLNHDYWFDDTRCGRSQRTQSAVMRVDIGGSDNPGKDATS</sequence>
<organism evidence="2 3">
    <name type="scientific">Clonostachys byssicola</name>
    <dbReference type="NCBI Taxonomy" id="160290"/>
    <lineage>
        <taxon>Eukaryota</taxon>
        <taxon>Fungi</taxon>
        <taxon>Dikarya</taxon>
        <taxon>Ascomycota</taxon>
        <taxon>Pezizomycotina</taxon>
        <taxon>Sordariomycetes</taxon>
        <taxon>Hypocreomycetidae</taxon>
        <taxon>Hypocreales</taxon>
        <taxon>Bionectriaceae</taxon>
        <taxon>Clonostachys</taxon>
    </lineage>
</organism>